<gene>
    <name evidence="3" type="ORF">FHS59_000046</name>
</gene>
<keyword evidence="1" id="KW-1133">Transmembrane helix</keyword>
<comment type="caution">
    <text evidence="3">The sequence shown here is derived from an EMBL/GenBank/DDBJ whole genome shotgun (WGS) entry which is preliminary data.</text>
</comment>
<dbReference type="Pfam" id="PF12729">
    <property type="entry name" value="4HB_MCP_1"/>
    <property type="match status" value="1"/>
</dbReference>
<dbReference type="RefSeq" id="WP_184492416.1">
    <property type="nucleotide sequence ID" value="NZ_JACIJO010000001.1"/>
</dbReference>
<dbReference type="EMBL" id="JACIJO010000001">
    <property type="protein sequence ID" value="MBB6324431.1"/>
    <property type="molecule type" value="Genomic_DNA"/>
</dbReference>
<evidence type="ECO:0000259" key="2">
    <source>
        <dbReference type="Pfam" id="PF12729"/>
    </source>
</evidence>
<sequence>MQKRKLTAIVTISILLLLIYGKNLTERQSFKSISKTFTEVYNDRLVVEGYIFQISDRLFSIQKLIDHCNLDYDYSRVINEIQGHENGIMELIIDFENTNLTAEESSYLTDFKKIIQNDLTIKSYDLLYSDSSGVNSNQVKLYDQKIALAKSDLDNLSKIQLDEGQKLISKAKVQINRSQIWAQFEVALLIILIIVIYYFLFKKPQNTMDPFH</sequence>
<keyword evidence="1" id="KW-0472">Membrane</keyword>
<feature type="domain" description="Chemotaxis methyl-accepting receptor HlyB-like 4HB MCP" evidence="2">
    <location>
        <begin position="3"/>
        <end position="118"/>
    </location>
</feature>
<keyword evidence="4" id="KW-1185">Reference proteome</keyword>
<organism evidence="3 4">
    <name type="scientific">Algoriphagus iocasae</name>
    <dbReference type="NCBI Taxonomy" id="1836499"/>
    <lineage>
        <taxon>Bacteria</taxon>
        <taxon>Pseudomonadati</taxon>
        <taxon>Bacteroidota</taxon>
        <taxon>Cytophagia</taxon>
        <taxon>Cytophagales</taxon>
        <taxon>Cyclobacteriaceae</taxon>
        <taxon>Algoriphagus</taxon>
    </lineage>
</organism>
<reference evidence="3 4" key="1">
    <citation type="submission" date="2020-08" db="EMBL/GenBank/DDBJ databases">
        <title>Genomic Encyclopedia of Type Strains, Phase IV (KMG-IV): sequencing the most valuable type-strain genomes for metagenomic binning, comparative biology and taxonomic classification.</title>
        <authorList>
            <person name="Goeker M."/>
        </authorList>
    </citation>
    <scope>NUCLEOTIDE SEQUENCE [LARGE SCALE GENOMIC DNA]</scope>
    <source>
        <strain evidence="3 4">DSM 102044</strain>
    </source>
</reference>
<proteinExistence type="predicted"/>
<dbReference type="AlphaFoldDB" id="A0A841MQX6"/>
<name>A0A841MQX6_9BACT</name>
<dbReference type="Proteomes" id="UP000588604">
    <property type="component" value="Unassembled WGS sequence"/>
</dbReference>
<keyword evidence="1" id="KW-0812">Transmembrane</keyword>
<feature type="transmembrane region" description="Helical" evidence="1">
    <location>
        <begin position="180"/>
        <end position="200"/>
    </location>
</feature>
<evidence type="ECO:0000256" key="1">
    <source>
        <dbReference type="SAM" id="Phobius"/>
    </source>
</evidence>
<evidence type="ECO:0000313" key="3">
    <source>
        <dbReference type="EMBL" id="MBB6324431.1"/>
    </source>
</evidence>
<protein>
    <recommendedName>
        <fullName evidence="2">Chemotaxis methyl-accepting receptor HlyB-like 4HB MCP domain-containing protein</fullName>
    </recommendedName>
</protein>
<evidence type="ECO:0000313" key="4">
    <source>
        <dbReference type="Proteomes" id="UP000588604"/>
    </source>
</evidence>
<dbReference type="InterPro" id="IPR024478">
    <property type="entry name" value="HlyB_4HB_MCP"/>
</dbReference>
<accession>A0A841MQX6</accession>